<keyword evidence="1 2" id="KW-0732">Signal</keyword>
<feature type="signal peptide" evidence="2">
    <location>
        <begin position="1"/>
        <end position="21"/>
    </location>
</feature>
<dbReference type="AlphaFoldDB" id="A0ABD1HQ02"/>
<dbReference type="EMBL" id="JBEAFC010000005">
    <property type="protein sequence ID" value="KAL1557096.1"/>
    <property type="molecule type" value="Genomic_DNA"/>
</dbReference>
<evidence type="ECO:0000313" key="3">
    <source>
        <dbReference type="EMBL" id="KAL1557096.1"/>
    </source>
</evidence>
<comment type="caution">
    <text evidence="3">The sequence shown here is derived from an EMBL/GenBank/DDBJ whole genome shotgun (WGS) entry which is preliminary data.</text>
</comment>
<keyword evidence="4" id="KW-1185">Reference proteome</keyword>
<reference evidence="3 4" key="1">
    <citation type="submission" date="2024-06" db="EMBL/GenBank/DDBJ databases">
        <title>A chromosome level genome sequence of Diviner's sage (Salvia divinorum).</title>
        <authorList>
            <person name="Ford S.A."/>
            <person name="Ro D.-K."/>
            <person name="Ness R.W."/>
            <person name="Phillips M.A."/>
        </authorList>
    </citation>
    <scope>NUCLEOTIDE SEQUENCE [LARGE SCALE GENOMIC DNA]</scope>
    <source>
        <strain evidence="3">SAF-2024a</strain>
        <tissue evidence="3">Leaf</tissue>
    </source>
</reference>
<evidence type="ECO:0000256" key="1">
    <source>
        <dbReference type="ARBA" id="ARBA00022729"/>
    </source>
</evidence>
<proteinExistence type="predicted"/>
<dbReference type="Pfam" id="PF24068">
    <property type="entry name" value="TPD1_C"/>
    <property type="match status" value="1"/>
</dbReference>
<sequence length="116" mass="13143">MRRSIWYVAIIASLVASPTETCVKIEQVATGRSVESKPEWRVSVTNGCRCRCPITLLKLMCPKFISTIRVKPPLISIDPDGHCLLTTKIYPAKSIFFTYAWDPIQFQLLYSNQTCS</sequence>
<organism evidence="3 4">
    <name type="scientific">Salvia divinorum</name>
    <name type="common">Maria pastora</name>
    <name type="synonym">Diviner's sage</name>
    <dbReference type="NCBI Taxonomy" id="28513"/>
    <lineage>
        <taxon>Eukaryota</taxon>
        <taxon>Viridiplantae</taxon>
        <taxon>Streptophyta</taxon>
        <taxon>Embryophyta</taxon>
        <taxon>Tracheophyta</taxon>
        <taxon>Spermatophyta</taxon>
        <taxon>Magnoliopsida</taxon>
        <taxon>eudicotyledons</taxon>
        <taxon>Gunneridae</taxon>
        <taxon>Pentapetalae</taxon>
        <taxon>asterids</taxon>
        <taxon>lamiids</taxon>
        <taxon>Lamiales</taxon>
        <taxon>Lamiaceae</taxon>
        <taxon>Nepetoideae</taxon>
        <taxon>Mentheae</taxon>
        <taxon>Salviinae</taxon>
        <taxon>Salvia</taxon>
        <taxon>Salvia subgen. Calosphace</taxon>
    </lineage>
</organism>
<accession>A0ABD1HQ02</accession>
<protein>
    <submittedName>
        <fullName evidence="3">Uncharacterized protein</fullName>
    </submittedName>
</protein>
<dbReference type="PANTHER" id="PTHR33184">
    <property type="entry name" value="PROTEIN TAPETUM DETERMINANT 1-LIKE-RELATED"/>
    <property type="match status" value="1"/>
</dbReference>
<feature type="chain" id="PRO_5044861355" evidence="2">
    <location>
        <begin position="22"/>
        <end position="116"/>
    </location>
</feature>
<name>A0ABD1HQ02_SALDI</name>
<evidence type="ECO:0000256" key="2">
    <source>
        <dbReference type="SAM" id="SignalP"/>
    </source>
</evidence>
<dbReference type="InterPro" id="IPR040361">
    <property type="entry name" value="TPD1"/>
</dbReference>
<dbReference type="PANTHER" id="PTHR33184:SF72">
    <property type="entry name" value="BETA-1,3-N-ACETYLGLUCOSAMINYLTRANSFERASE FAMILY PROTEIN"/>
    <property type="match status" value="1"/>
</dbReference>
<gene>
    <name evidence="3" type="ORF">AAHA92_12624</name>
</gene>
<evidence type="ECO:0000313" key="4">
    <source>
        <dbReference type="Proteomes" id="UP001567538"/>
    </source>
</evidence>
<dbReference type="Proteomes" id="UP001567538">
    <property type="component" value="Unassembled WGS sequence"/>
</dbReference>